<dbReference type="OMA" id="DEMSTHE"/>
<dbReference type="Pfam" id="PF21787">
    <property type="entry name" value="TNP-like_RNaseH_N"/>
    <property type="match status" value="1"/>
</dbReference>
<evidence type="ECO:0000259" key="1">
    <source>
        <dbReference type="Pfam" id="PF21787"/>
    </source>
</evidence>
<dbReference type="OrthoDB" id="6613714at2759"/>
<feature type="domain" description="Transposable element P transposase-like RNase H" evidence="1">
    <location>
        <begin position="13"/>
        <end position="66"/>
    </location>
</feature>
<protein>
    <recommendedName>
        <fullName evidence="1">Transposable element P transposase-like RNase H domain-containing protein</fullName>
    </recommendedName>
</protein>
<dbReference type="EMBL" id="KK107209">
    <property type="protein sequence ID" value="EZA55358.1"/>
    <property type="molecule type" value="Genomic_DNA"/>
</dbReference>
<dbReference type="AlphaFoldDB" id="A0A026WHB5"/>
<keyword evidence="3" id="KW-1185">Reference proteome</keyword>
<dbReference type="InterPro" id="IPR048365">
    <property type="entry name" value="TNP-like_RNaseH_N"/>
</dbReference>
<sequence>MTRYLSIVDTTCEFDPKFFEIYKVLLQKNSLKRHRILLIDEMSTHESISVNSRTSMYNGLIDFGEGPVLGTTIASLVIKAISLLERIGAKVHGIMNLQETQILWRHFVLMHEKDKTMPGQLRDSLQKLDTWEQKVRDRLLPETSFLTKQTAEGLRITIKSTLDLTQYLLQHCGFSYVLTERINQDALELRDFSAR</sequence>
<accession>A0A026WHB5</accession>
<reference evidence="2 3" key="1">
    <citation type="journal article" date="2014" name="Curr. Biol.">
        <title>The genome of the clonal raider ant Cerapachys biroi.</title>
        <authorList>
            <person name="Oxley P.R."/>
            <person name="Ji L."/>
            <person name="Fetter-Pruneda I."/>
            <person name="McKenzie S.K."/>
            <person name="Li C."/>
            <person name="Hu H."/>
            <person name="Zhang G."/>
            <person name="Kronauer D.J."/>
        </authorList>
    </citation>
    <scope>NUCLEOTIDE SEQUENCE [LARGE SCALE GENOMIC DNA]</scope>
</reference>
<organism evidence="2 3">
    <name type="scientific">Ooceraea biroi</name>
    <name type="common">Clonal raider ant</name>
    <name type="synonym">Cerapachys biroi</name>
    <dbReference type="NCBI Taxonomy" id="2015173"/>
    <lineage>
        <taxon>Eukaryota</taxon>
        <taxon>Metazoa</taxon>
        <taxon>Ecdysozoa</taxon>
        <taxon>Arthropoda</taxon>
        <taxon>Hexapoda</taxon>
        <taxon>Insecta</taxon>
        <taxon>Pterygota</taxon>
        <taxon>Neoptera</taxon>
        <taxon>Endopterygota</taxon>
        <taxon>Hymenoptera</taxon>
        <taxon>Apocrita</taxon>
        <taxon>Aculeata</taxon>
        <taxon>Formicoidea</taxon>
        <taxon>Formicidae</taxon>
        <taxon>Dorylinae</taxon>
        <taxon>Ooceraea</taxon>
    </lineage>
</organism>
<gene>
    <name evidence="2" type="ORF">X777_04811</name>
</gene>
<proteinExistence type="predicted"/>
<name>A0A026WHB5_OOCBI</name>
<evidence type="ECO:0000313" key="2">
    <source>
        <dbReference type="EMBL" id="EZA55358.1"/>
    </source>
</evidence>
<dbReference type="Proteomes" id="UP000053097">
    <property type="component" value="Unassembled WGS sequence"/>
</dbReference>
<evidence type="ECO:0000313" key="3">
    <source>
        <dbReference type="Proteomes" id="UP000053097"/>
    </source>
</evidence>